<gene>
    <name evidence="2" type="ORF">C8N24_0341</name>
</gene>
<reference evidence="2 3" key="1">
    <citation type="submission" date="2018-10" db="EMBL/GenBank/DDBJ databases">
        <title>Genomic Encyclopedia of Archaeal and Bacterial Type Strains, Phase II (KMG-II): from individual species to whole genera.</title>
        <authorList>
            <person name="Goeker M."/>
        </authorList>
    </citation>
    <scope>NUCLEOTIDE SEQUENCE [LARGE SCALE GENOMIC DNA]</scope>
    <source>
        <strain evidence="2 3">DSM 14954</strain>
    </source>
</reference>
<evidence type="ECO:0000256" key="1">
    <source>
        <dbReference type="SAM" id="MobiDB-lite"/>
    </source>
</evidence>
<sequence>MTATLFDTDTPTPAAAQAPESAAPTIEHRLDRRTITATWTLGEPFPAEGISDETHQRVVVLTCDHDSNRNGFTATLRVQHDIYRHGRHFATTFALFQDPMQRLAGEPIVRYNAKRLHAFFDTTLERVNAARTRRLRRAVHGTDHVGVAPPPGDTADRGWPRPPARETLAVVDWIEQIAEAAVTVYHRGELPYDDVEHAAIIIEALGVEEDLERRIETVANALRATRTTAPGPKARPS</sequence>
<feature type="region of interest" description="Disordered" evidence="1">
    <location>
        <begin position="142"/>
        <end position="161"/>
    </location>
</feature>
<dbReference type="Proteomes" id="UP000278962">
    <property type="component" value="Unassembled WGS sequence"/>
</dbReference>
<keyword evidence="3" id="KW-1185">Reference proteome</keyword>
<evidence type="ECO:0000313" key="3">
    <source>
        <dbReference type="Proteomes" id="UP000278962"/>
    </source>
</evidence>
<dbReference type="AlphaFoldDB" id="A0A660L842"/>
<comment type="caution">
    <text evidence="2">The sequence shown here is derived from an EMBL/GenBank/DDBJ whole genome shotgun (WGS) entry which is preliminary data.</text>
</comment>
<evidence type="ECO:0000313" key="2">
    <source>
        <dbReference type="EMBL" id="RKQ90536.1"/>
    </source>
</evidence>
<organism evidence="2 3">
    <name type="scientific">Solirubrobacter pauli</name>
    <dbReference type="NCBI Taxonomy" id="166793"/>
    <lineage>
        <taxon>Bacteria</taxon>
        <taxon>Bacillati</taxon>
        <taxon>Actinomycetota</taxon>
        <taxon>Thermoleophilia</taxon>
        <taxon>Solirubrobacterales</taxon>
        <taxon>Solirubrobacteraceae</taxon>
        <taxon>Solirubrobacter</taxon>
    </lineage>
</organism>
<protein>
    <submittedName>
        <fullName evidence="2">Uncharacterized protein</fullName>
    </submittedName>
</protein>
<feature type="region of interest" description="Disordered" evidence="1">
    <location>
        <begin position="1"/>
        <end position="23"/>
    </location>
</feature>
<proteinExistence type="predicted"/>
<accession>A0A660L842</accession>
<name>A0A660L842_9ACTN</name>
<dbReference type="RefSeq" id="WP_121247312.1">
    <property type="nucleotide sequence ID" value="NZ_RBIL01000001.1"/>
</dbReference>
<dbReference type="EMBL" id="RBIL01000001">
    <property type="protein sequence ID" value="RKQ90536.1"/>
    <property type="molecule type" value="Genomic_DNA"/>
</dbReference>